<dbReference type="Pfam" id="PF00126">
    <property type="entry name" value="HTH_1"/>
    <property type="match status" value="1"/>
</dbReference>
<evidence type="ECO:0000256" key="3">
    <source>
        <dbReference type="ARBA" id="ARBA00023125"/>
    </source>
</evidence>
<dbReference type="SUPFAM" id="SSF46785">
    <property type="entry name" value="Winged helix' DNA-binding domain"/>
    <property type="match status" value="1"/>
</dbReference>
<dbReference type="Proteomes" id="UP000252893">
    <property type="component" value="Unassembled WGS sequence"/>
</dbReference>
<dbReference type="AlphaFoldDB" id="A0A366DZS7"/>
<dbReference type="Pfam" id="PF03466">
    <property type="entry name" value="LysR_substrate"/>
    <property type="match status" value="1"/>
</dbReference>
<dbReference type="FunFam" id="1.10.10.10:FF:000001">
    <property type="entry name" value="LysR family transcriptional regulator"/>
    <property type="match status" value="1"/>
</dbReference>
<keyword evidence="4" id="KW-0804">Transcription</keyword>
<evidence type="ECO:0000259" key="5">
    <source>
        <dbReference type="PROSITE" id="PS50931"/>
    </source>
</evidence>
<dbReference type="InterPro" id="IPR000847">
    <property type="entry name" value="LysR_HTH_N"/>
</dbReference>
<evidence type="ECO:0000256" key="2">
    <source>
        <dbReference type="ARBA" id="ARBA00023015"/>
    </source>
</evidence>
<dbReference type="EMBL" id="QNRH01000003">
    <property type="protein sequence ID" value="RBO95611.1"/>
    <property type="molecule type" value="Genomic_DNA"/>
</dbReference>
<dbReference type="PANTHER" id="PTHR30537">
    <property type="entry name" value="HTH-TYPE TRANSCRIPTIONAL REGULATOR"/>
    <property type="match status" value="1"/>
</dbReference>
<dbReference type="FunFam" id="3.40.190.290:FF:000001">
    <property type="entry name" value="Transcriptional regulator, LysR family"/>
    <property type="match status" value="1"/>
</dbReference>
<dbReference type="GO" id="GO:0043565">
    <property type="term" value="F:sequence-specific DNA binding"/>
    <property type="evidence" value="ECO:0007669"/>
    <property type="project" value="TreeGrafter"/>
</dbReference>
<comment type="similarity">
    <text evidence="1">Belongs to the LysR transcriptional regulatory family.</text>
</comment>
<evidence type="ECO:0000256" key="4">
    <source>
        <dbReference type="ARBA" id="ARBA00023163"/>
    </source>
</evidence>
<dbReference type="InterPro" id="IPR036390">
    <property type="entry name" value="WH_DNA-bd_sf"/>
</dbReference>
<name>A0A366DZS7_9HYPH</name>
<dbReference type="CDD" id="cd08422">
    <property type="entry name" value="PBP2_CrgA_like"/>
    <property type="match status" value="1"/>
</dbReference>
<reference evidence="6 7" key="1">
    <citation type="submission" date="2018-06" db="EMBL/GenBank/DDBJ databases">
        <title>Genomic Encyclopedia of Type Strains, Phase IV (KMG-IV): sequencing the most valuable type-strain genomes for metagenomic binning, comparative biology and taxonomic classification.</title>
        <authorList>
            <person name="Goeker M."/>
        </authorList>
    </citation>
    <scope>NUCLEOTIDE SEQUENCE [LARGE SCALE GENOMIC DNA]</scope>
    <source>
        <strain evidence="6 7">DSM 25619</strain>
    </source>
</reference>
<keyword evidence="3" id="KW-0238">DNA-binding</keyword>
<protein>
    <submittedName>
        <fullName evidence="6">LysR family transcriptional regulator</fullName>
    </submittedName>
</protein>
<keyword evidence="2" id="KW-0805">Transcription regulation</keyword>
<gene>
    <name evidence="6" type="ORF">DFR47_103175</name>
</gene>
<dbReference type="PROSITE" id="PS50931">
    <property type="entry name" value="HTH_LYSR"/>
    <property type="match status" value="1"/>
</dbReference>
<organism evidence="6 7">
    <name type="scientific">Pseudochrobactrum asaccharolyticum</name>
    <dbReference type="NCBI Taxonomy" id="354351"/>
    <lineage>
        <taxon>Bacteria</taxon>
        <taxon>Pseudomonadati</taxon>
        <taxon>Pseudomonadota</taxon>
        <taxon>Alphaproteobacteria</taxon>
        <taxon>Hyphomicrobiales</taxon>
        <taxon>Brucellaceae</taxon>
        <taxon>Pseudochrobactrum</taxon>
    </lineage>
</organism>
<dbReference type="Gene3D" id="3.40.190.290">
    <property type="match status" value="1"/>
</dbReference>
<dbReference type="Gene3D" id="1.10.10.10">
    <property type="entry name" value="Winged helix-like DNA-binding domain superfamily/Winged helix DNA-binding domain"/>
    <property type="match status" value="1"/>
</dbReference>
<proteinExistence type="inferred from homology"/>
<feature type="domain" description="HTH lysR-type" evidence="5">
    <location>
        <begin position="7"/>
        <end position="60"/>
    </location>
</feature>
<keyword evidence="7" id="KW-1185">Reference proteome</keyword>
<comment type="caution">
    <text evidence="6">The sequence shown here is derived from an EMBL/GenBank/DDBJ whole genome shotgun (WGS) entry which is preliminary data.</text>
</comment>
<dbReference type="InterPro" id="IPR036388">
    <property type="entry name" value="WH-like_DNA-bd_sf"/>
</dbReference>
<dbReference type="InterPro" id="IPR005119">
    <property type="entry name" value="LysR_subst-bd"/>
</dbReference>
<dbReference type="RefSeq" id="WP_113944149.1">
    <property type="nucleotide sequence ID" value="NZ_JBHEEG010000008.1"/>
</dbReference>
<evidence type="ECO:0000256" key="1">
    <source>
        <dbReference type="ARBA" id="ARBA00009437"/>
    </source>
</evidence>
<dbReference type="GO" id="GO:0003700">
    <property type="term" value="F:DNA-binding transcription factor activity"/>
    <property type="evidence" value="ECO:0007669"/>
    <property type="project" value="InterPro"/>
</dbReference>
<evidence type="ECO:0000313" key="7">
    <source>
        <dbReference type="Proteomes" id="UP000252893"/>
    </source>
</evidence>
<sequence length="300" mass="33575">MINHFGDLLAFVKVADSQSFTQTAERLGMSRSAVGKCIARLEENLATRLVHRTTRSVRLTEEGKLFYDHAMRIICEVDDAEAALAQRNQTPKGRLRIDLPIAFGRLHILPLLQSFLEQWPELEADVTFSDHYRDLVTDGIDTAIRIGGPADSGLIRQVLAPHRFITCASPAYLKQHGMPTTPDDLARHQTIIFTHANSPVPWQFCIGDVERQIDVQGNLRLGNTEAIRDAALAGAGLVQLGAFLVGEDIKQGKLTAVLENYSREEPPICAVYPTRRHVSPKVRMFIEHIRKQWASQLPWG</sequence>
<dbReference type="PANTHER" id="PTHR30537:SF5">
    <property type="entry name" value="HTH-TYPE TRANSCRIPTIONAL ACTIVATOR TTDR-RELATED"/>
    <property type="match status" value="1"/>
</dbReference>
<dbReference type="InterPro" id="IPR058163">
    <property type="entry name" value="LysR-type_TF_proteobact-type"/>
</dbReference>
<accession>A0A366DZS7</accession>
<evidence type="ECO:0000313" key="6">
    <source>
        <dbReference type="EMBL" id="RBO95611.1"/>
    </source>
</evidence>
<dbReference type="SUPFAM" id="SSF53850">
    <property type="entry name" value="Periplasmic binding protein-like II"/>
    <property type="match status" value="1"/>
</dbReference>
<dbReference type="GO" id="GO:0006351">
    <property type="term" value="P:DNA-templated transcription"/>
    <property type="evidence" value="ECO:0007669"/>
    <property type="project" value="TreeGrafter"/>
</dbReference>
<dbReference type="OrthoDB" id="9813056at2"/>